<protein>
    <submittedName>
        <fullName evidence="2">Uncharacterized protein</fullName>
    </submittedName>
</protein>
<evidence type="ECO:0000313" key="2">
    <source>
        <dbReference type="EMBL" id="VVB16715.1"/>
    </source>
</evidence>
<evidence type="ECO:0000256" key="1">
    <source>
        <dbReference type="SAM" id="MobiDB-lite"/>
    </source>
</evidence>
<dbReference type="EMBL" id="CABITT030000008">
    <property type="protein sequence ID" value="VVB16715.1"/>
    <property type="molecule type" value="Genomic_DNA"/>
</dbReference>
<dbReference type="Proteomes" id="UP000489600">
    <property type="component" value="Unassembled WGS sequence"/>
</dbReference>
<name>A0A565CSM0_9BRAS</name>
<comment type="caution">
    <text evidence="2">The sequence shown here is derived from an EMBL/GenBank/DDBJ whole genome shotgun (WGS) entry which is preliminary data.</text>
</comment>
<keyword evidence="3" id="KW-1185">Reference proteome</keyword>
<feature type="region of interest" description="Disordered" evidence="1">
    <location>
        <begin position="1"/>
        <end position="25"/>
    </location>
</feature>
<evidence type="ECO:0000313" key="3">
    <source>
        <dbReference type="Proteomes" id="UP000489600"/>
    </source>
</evidence>
<proteinExistence type="predicted"/>
<reference evidence="2" key="1">
    <citation type="submission" date="2019-07" db="EMBL/GenBank/DDBJ databases">
        <authorList>
            <person name="Dittberner H."/>
        </authorList>
    </citation>
    <scope>NUCLEOTIDE SEQUENCE [LARGE SCALE GENOMIC DNA]</scope>
</reference>
<organism evidence="2 3">
    <name type="scientific">Arabis nemorensis</name>
    <dbReference type="NCBI Taxonomy" id="586526"/>
    <lineage>
        <taxon>Eukaryota</taxon>
        <taxon>Viridiplantae</taxon>
        <taxon>Streptophyta</taxon>
        <taxon>Embryophyta</taxon>
        <taxon>Tracheophyta</taxon>
        <taxon>Spermatophyta</taxon>
        <taxon>Magnoliopsida</taxon>
        <taxon>eudicotyledons</taxon>
        <taxon>Gunneridae</taxon>
        <taxon>Pentapetalae</taxon>
        <taxon>rosids</taxon>
        <taxon>malvids</taxon>
        <taxon>Brassicales</taxon>
        <taxon>Brassicaceae</taxon>
        <taxon>Arabideae</taxon>
        <taxon>Arabis</taxon>
    </lineage>
</organism>
<sequence length="84" mass="9064">MRHVGISQGLIQRSATKTSTSRPAFPPLLFSSFLSAFSDRNDQKSNGGNAGLDVDVLAAFCNNLNGPYALVLSRSVSLDYSWNL</sequence>
<gene>
    <name evidence="2" type="ORF">ANE_LOCUS27159</name>
</gene>
<feature type="compositionally biased region" description="Polar residues" evidence="1">
    <location>
        <begin position="9"/>
        <end position="22"/>
    </location>
</feature>
<dbReference type="AlphaFoldDB" id="A0A565CSM0"/>
<accession>A0A565CSM0</accession>